<proteinExistence type="predicted"/>
<feature type="transmembrane region" description="Helical" evidence="1">
    <location>
        <begin position="97"/>
        <end position="123"/>
    </location>
</feature>
<name>A0ABT9NGW4_9ACTO</name>
<dbReference type="InterPro" id="IPR021517">
    <property type="entry name" value="DUF3180"/>
</dbReference>
<organism evidence="2 3">
    <name type="scientific">Trueperella bonasi</name>
    <dbReference type="NCBI Taxonomy" id="312286"/>
    <lineage>
        <taxon>Bacteria</taxon>
        <taxon>Bacillati</taxon>
        <taxon>Actinomycetota</taxon>
        <taxon>Actinomycetes</taxon>
        <taxon>Actinomycetales</taxon>
        <taxon>Actinomycetaceae</taxon>
        <taxon>Trueperella</taxon>
    </lineage>
</organism>
<protein>
    <recommendedName>
        <fullName evidence="4">DUF3180 domain-containing protein</fullName>
    </recommendedName>
</protein>
<evidence type="ECO:0000313" key="2">
    <source>
        <dbReference type="EMBL" id="MDP9806642.1"/>
    </source>
</evidence>
<dbReference type="Proteomes" id="UP001243212">
    <property type="component" value="Unassembled WGS sequence"/>
</dbReference>
<comment type="caution">
    <text evidence="2">The sequence shown here is derived from an EMBL/GenBank/DDBJ whole genome shotgun (WGS) entry which is preliminary data.</text>
</comment>
<feature type="transmembrane region" description="Helical" evidence="1">
    <location>
        <begin position="135"/>
        <end position="154"/>
    </location>
</feature>
<keyword evidence="1" id="KW-1133">Transmembrane helix</keyword>
<accession>A0ABT9NGW4</accession>
<evidence type="ECO:0000256" key="1">
    <source>
        <dbReference type="SAM" id="Phobius"/>
    </source>
</evidence>
<keyword evidence="1" id="KW-0812">Transmembrane</keyword>
<sequence>MARNHDSYQPGKQDREPGGKLRPTSIWMLVAVGTVASVTLFMLITLLLRSGGSPIAIHSLLFFAPILIGVAVAWQAWLVRSYKLGRRNLDPLYAARIWVLTQATSRVGALMTGGAAGISLAYWWGGPTSFLSEQAINAGLAALGSLVMTALAIVGERWCIVDDEDGGQPDIAQAGV</sequence>
<reference evidence="2 3" key="1">
    <citation type="submission" date="2023-07" db="EMBL/GenBank/DDBJ databases">
        <title>Sequencing the genomes of 1000 actinobacteria strains.</title>
        <authorList>
            <person name="Klenk H.-P."/>
        </authorList>
    </citation>
    <scope>NUCLEOTIDE SEQUENCE [LARGE SCALE GENOMIC DNA]</scope>
    <source>
        <strain evidence="2 3">DSM 17163</strain>
    </source>
</reference>
<gene>
    <name evidence="2" type="ORF">J2S70_001224</name>
</gene>
<feature type="transmembrane region" description="Helical" evidence="1">
    <location>
        <begin position="26"/>
        <end position="48"/>
    </location>
</feature>
<dbReference type="RefSeq" id="WP_307682853.1">
    <property type="nucleotide sequence ID" value="NZ_JAUSQX010000001.1"/>
</dbReference>
<keyword evidence="3" id="KW-1185">Reference proteome</keyword>
<feature type="transmembrane region" description="Helical" evidence="1">
    <location>
        <begin position="55"/>
        <end position="77"/>
    </location>
</feature>
<evidence type="ECO:0008006" key="4">
    <source>
        <dbReference type="Google" id="ProtNLM"/>
    </source>
</evidence>
<keyword evidence="1" id="KW-0472">Membrane</keyword>
<evidence type="ECO:0000313" key="3">
    <source>
        <dbReference type="Proteomes" id="UP001243212"/>
    </source>
</evidence>
<dbReference type="EMBL" id="JAUSQX010000001">
    <property type="protein sequence ID" value="MDP9806642.1"/>
    <property type="molecule type" value="Genomic_DNA"/>
</dbReference>
<dbReference type="Pfam" id="PF11377">
    <property type="entry name" value="DUF3180"/>
    <property type="match status" value="1"/>
</dbReference>